<evidence type="ECO:0000256" key="8">
    <source>
        <dbReference type="SAM" id="MobiDB-lite"/>
    </source>
</evidence>
<keyword evidence="7" id="KW-0997">Cell inner membrane</keyword>
<feature type="transmembrane region" description="Helical" evidence="7">
    <location>
        <begin position="6"/>
        <end position="27"/>
    </location>
</feature>
<evidence type="ECO:0000256" key="3">
    <source>
        <dbReference type="ARBA" id="ARBA00022475"/>
    </source>
</evidence>
<dbReference type="Proteomes" id="UP001156940">
    <property type="component" value="Unassembled WGS sequence"/>
</dbReference>
<reference evidence="10 11" key="1">
    <citation type="submission" date="2023-04" db="EMBL/GenBank/DDBJ databases">
        <title>Luteimonas endophyticus RD2P54.</title>
        <authorList>
            <person name="Sun J.-Q."/>
        </authorList>
    </citation>
    <scope>NUCLEOTIDE SEQUENCE [LARGE SCALE GENOMIC DNA]</scope>
    <source>
        <strain evidence="10 11">RD2P54</strain>
    </source>
</reference>
<dbReference type="PRINTS" id="PR01837">
    <property type="entry name" value="MGTCSAPBPROT"/>
</dbReference>
<dbReference type="Pfam" id="PF02308">
    <property type="entry name" value="MgtC"/>
    <property type="match status" value="1"/>
</dbReference>
<evidence type="ECO:0000256" key="1">
    <source>
        <dbReference type="ARBA" id="ARBA00004651"/>
    </source>
</evidence>
<dbReference type="InterPro" id="IPR049177">
    <property type="entry name" value="MgtC_SapB_SrpB_YhiD_N"/>
</dbReference>
<keyword evidence="3" id="KW-1003">Cell membrane</keyword>
<comment type="caution">
    <text evidence="10">The sequence shown here is derived from an EMBL/GenBank/DDBJ whole genome shotgun (WGS) entry which is preliminary data.</text>
</comment>
<dbReference type="PANTHER" id="PTHR33778">
    <property type="entry name" value="PROTEIN MGTC"/>
    <property type="match status" value="1"/>
</dbReference>
<evidence type="ECO:0000256" key="4">
    <source>
        <dbReference type="ARBA" id="ARBA00022692"/>
    </source>
</evidence>
<evidence type="ECO:0000259" key="9">
    <source>
        <dbReference type="Pfam" id="PF02308"/>
    </source>
</evidence>
<feature type="transmembrane region" description="Helical" evidence="7">
    <location>
        <begin position="39"/>
        <end position="58"/>
    </location>
</feature>
<evidence type="ECO:0000256" key="2">
    <source>
        <dbReference type="ARBA" id="ARBA00009298"/>
    </source>
</evidence>
<evidence type="ECO:0000313" key="11">
    <source>
        <dbReference type="Proteomes" id="UP001156940"/>
    </source>
</evidence>
<comment type="subcellular location">
    <subcellularLocation>
        <location evidence="7">Cell inner membrane</location>
        <topology evidence="7">Multi-pass membrane protein</topology>
    </subcellularLocation>
    <subcellularLocation>
        <location evidence="1">Cell membrane</location>
        <topology evidence="1">Multi-pass membrane protein</topology>
    </subcellularLocation>
</comment>
<feature type="domain" description="MgtC/SapB/SrpB/YhiD N-terminal" evidence="9">
    <location>
        <begin position="16"/>
        <end position="151"/>
    </location>
</feature>
<evidence type="ECO:0000313" key="10">
    <source>
        <dbReference type="EMBL" id="MDH5824548.1"/>
    </source>
</evidence>
<accession>A0ABT6JEC8</accession>
<proteinExistence type="inferred from homology"/>
<keyword evidence="6 7" id="KW-0472">Membrane</keyword>
<comment type="similarity">
    <text evidence="2 7">Belongs to the MgtC/SapB family.</text>
</comment>
<dbReference type="EMBL" id="JARXRM010000045">
    <property type="protein sequence ID" value="MDH5824548.1"/>
    <property type="molecule type" value="Genomic_DNA"/>
</dbReference>
<dbReference type="PANTHER" id="PTHR33778:SF1">
    <property type="entry name" value="MAGNESIUM TRANSPORTER YHID-RELATED"/>
    <property type="match status" value="1"/>
</dbReference>
<keyword evidence="4 7" id="KW-0812">Transmembrane</keyword>
<feature type="transmembrane region" description="Helical" evidence="7">
    <location>
        <begin position="130"/>
        <end position="149"/>
    </location>
</feature>
<feature type="compositionally biased region" description="Basic and acidic residues" evidence="8">
    <location>
        <begin position="176"/>
        <end position="197"/>
    </location>
</feature>
<evidence type="ECO:0000256" key="7">
    <source>
        <dbReference type="RuleBase" id="RU365041"/>
    </source>
</evidence>
<keyword evidence="11" id="KW-1185">Reference proteome</keyword>
<protein>
    <recommendedName>
        <fullName evidence="7">Protein MgtC</fullName>
    </recommendedName>
</protein>
<gene>
    <name evidence="10" type="ORF">QFW77_16360</name>
</gene>
<feature type="region of interest" description="Disordered" evidence="8">
    <location>
        <begin position="155"/>
        <end position="197"/>
    </location>
</feature>
<keyword evidence="5 7" id="KW-1133">Transmembrane helix</keyword>
<name>A0ABT6JEC8_9GAMM</name>
<dbReference type="RefSeq" id="WP_280575883.1">
    <property type="nucleotide sequence ID" value="NZ_JARXRM010000045.1"/>
</dbReference>
<evidence type="ECO:0000256" key="5">
    <source>
        <dbReference type="ARBA" id="ARBA00022989"/>
    </source>
</evidence>
<organism evidence="10 11">
    <name type="scientific">Luteimonas endophytica</name>
    <dbReference type="NCBI Taxonomy" id="3042023"/>
    <lineage>
        <taxon>Bacteria</taxon>
        <taxon>Pseudomonadati</taxon>
        <taxon>Pseudomonadota</taxon>
        <taxon>Gammaproteobacteria</taxon>
        <taxon>Lysobacterales</taxon>
        <taxon>Lysobacteraceae</taxon>
        <taxon>Luteimonas</taxon>
    </lineage>
</organism>
<dbReference type="InterPro" id="IPR003416">
    <property type="entry name" value="MgtC/SapB/SrpB/YhiD_fam"/>
</dbReference>
<evidence type="ECO:0000256" key="6">
    <source>
        <dbReference type="ARBA" id="ARBA00023136"/>
    </source>
</evidence>
<sequence>MNDMLNGQLGVVLGMAYAMLLGGAIGFERELKRRPAGFRTHMLVAGAAALLIGIGQLSVLERMAGQGAEIMRIDPLRLVEAVIAGVSFIGAGTIFSEGRRGGETIAGITTAASLLTVAAIGVAAGLNYHLLALMATVLALLVLVGLSAWERSRERRAGLPPEAGHGTPHGRPGRAASDDPAGHADRTRQRPERSGRD</sequence>
<feature type="transmembrane region" description="Helical" evidence="7">
    <location>
        <begin position="105"/>
        <end position="124"/>
    </location>
</feature>
<feature type="transmembrane region" description="Helical" evidence="7">
    <location>
        <begin position="78"/>
        <end position="96"/>
    </location>
</feature>